<sequence>MRRQLAKAVGWACHGHPDSAPMLNEPGKQLLRAVSWWTLAAGLSSVPLGWLSLLQALRPQQAVVMPALAGLLLYVAFPLLTSVGVFLLLLCGLLPPRPVPPPLYEPSTPGAS</sequence>
<evidence type="ECO:0000256" key="1">
    <source>
        <dbReference type="SAM" id="Phobius"/>
    </source>
</evidence>
<feature type="transmembrane region" description="Helical" evidence="1">
    <location>
        <begin position="71"/>
        <end position="94"/>
    </location>
</feature>
<dbReference type="Proteomes" id="UP000198386">
    <property type="component" value="Unassembled WGS sequence"/>
</dbReference>
<keyword evidence="1" id="KW-0472">Membrane</keyword>
<dbReference type="AlphaFoldDB" id="A0A239IS60"/>
<gene>
    <name evidence="2" type="ORF">SAMN04488107_4468</name>
</gene>
<keyword evidence="3" id="KW-1185">Reference proteome</keyword>
<evidence type="ECO:0000313" key="3">
    <source>
        <dbReference type="Proteomes" id="UP000198386"/>
    </source>
</evidence>
<organism evidence="2 3">
    <name type="scientific">Geodermatophilus saharensis</name>
    <dbReference type="NCBI Taxonomy" id="1137994"/>
    <lineage>
        <taxon>Bacteria</taxon>
        <taxon>Bacillati</taxon>
        <taxon>Actinomycetota</taxon>
        <taxon>Actinomycetes</taxon>
        <taxon>Geodermatophilales</taxon>
        <taxon>Geodermatophilaceae</taxon>
        <taxon>Geodermatophilus</taxon>
    </lineage>
</organism>
<proteinExistence type="predicted"/>
<name>A0A239IS60_9ACTN</name>
<accession>A0A239IS60</accession>
<evidence type="ECO:0000313" key="2">
    <source>
        <dbReference type="EMBL" id="SNS96616.1"/>
    </source>
</evidence>
<keyword evidence="1" id="KW-0812">Transmembrane</keyword>
<reference evidence="3" key="1">
    <citation type="submission" date="2017-06" db="EMBL/GenBank/DDBJ databases">
        <authorList>
            <person name="Varghese N."/>
            <person name="Submissions S."/>
        </authorList>
    </citation>
    <scope>NUCLEOTIDE SEQUENCE [LARGE SCALE GENOMIC DNA]</scope>
    <source>
        <strain evidence="3">DSM 45423</strain>
    </source>
</reference>
<dbReference type="EMBL" id="FZOH01000012">
    <property type="protein sequence ID" value="SNS96616.1"/>
    <property type="molecule type" value="Genomic_DNA"/>
</dbReference>
<keyword evidence="1" id="KW-1133">Transmembrane helix</keyword>
<protein>
    <submittedName>
        <fullName evidence="2">Uncharacterized protein</fullName>
    </submittedName>
</protein>